<sequence length="69" mass="7959">MSTIQAAPRWHSTEAVAELFDLSPRHVRRMIAIGELRAVQFGRVYRVSDEAIRDFAETHSTYQRQQEAA</sequence>
<dbReference type="GO" id="GO:0003677">
    <property type="term" value="F:DNA binding"/>
    <property type="evidence" value="ECO:0007669"/>
    <property type="project" value="InterPro"/>
</dbReference>
<dbReference type="EMBL" id="SMAO01000005">
    <property type="protein sequence ID" value="TCT20644.1"/>
    <property type="molecule type" value="Genomic_DNA"/>
</dbReference>
<protein>
    <submittedName>
        <fullName evidence="2">Excisionase family DNA binding protein</fullName>
    </submittedName>
</protein>
<evidence type="ECO:0000259" key="1">
    <source>
        <dbReference type="Pfam" id="PF12728"/>
    </source>
</evidence>
<comment type="caution">
    <text evidence="2">The sequence shown here is derived from an EMBL/GenBank/DDBJ whole genome shotgun (WGS) entry which is preliminary data.</text>
</comment>
<dbReference type="Proteomes" id="UP000295717">
    <property type="component" value="Unassembled WGS sequence"/>
</dbReference>
<proteinExistence type="predicted"/>
<accession>A0A4R3MWC3</accession>
<dbReference type="InterPro" id="IPR009061">
    <property type="entry name" value="DNA-bd_dom_put_sf"/>
</dbReference>
<gene>
    <name evidence="2" type="ORF">EDC35_10583</name>
</gene>
<evidence type="ECO:0000313" key="2">
    <source>
        <dbReference type="EMBL" id="TCT20644.1"/>
    </source>
</evidence>
<keyword evidence="3" id="KW-1185">Reference proteome</keyword>
<dbReference type="AlphaFoldDB" id="A0A4R3MWC3"/>
<dbReference type="SUPFAM" id="SSF46955">
    <property type="entry name" value="Putative DNA-binding domain"/>
    <property type="match status" value="1"/>
</dbReference>
<reference evidence="2 3" key="1">
    <citation type="submission" date="2019-03" db="EMBL/GenBank/DDBJ databases">
        <title>Genomic Encyclopedia of Type Strains, Phase IV (KMG-IV): sequencing the most valuable type-strain genomes for metagenomic binning, comparative biology and taxonomic classification.</title>
        <authorList>
            <person name="Goeker M."/>
        </authorList>
    </citation>
    <scope>NUCLEOTIDE SEQUENCE [LARGE SCALE GENOMIC DNA]</scope>
    <source>
        <strain evidence="2 3">DSM 13587</strain>
    </source>
</reference>
<dbReference type="Pfam" id="PF12728">
    <property type="entry name" value="HTH_17"/>
    <property type="match status" value="1"/>
</dbReference>
<name>A0A4R3MWC3_9GAMM</name>
<dbReference type="InterPro" id="IPR010093">
    <property type="entry name" value="SinI_DNA-bd"/>
</dbReference>
<dbReference type="NCBIfam" id="TIGR01764">
    <property type="entry name" value="excise"/>
    <property type="match status" value="1"/>
</dbReference>
<organism evidence="2 3">
    <name type="scientific">Thiobaca trueperi</name>
    <dbReference type="NCBI Taxonomy" id="127458"/>
    <lineage>
        <taxon>Bacteria</taxon>
        <taxon>Pseudomonadati</taxon>
        <taxon>Pseudomonadota</taxon>
        <taxon>Gammaproteobacteria</taxon>
        <taxon>Chromatiales</taxon>
        <taxon>Chromatiaceae</taxon>
        <taxon>Thiobaca</taxon>
    </lineage>
</organism>
<feature type="domain" description="Helix-turn-helix" evidence="1">
    <location>
        <begin position="12"/>
        <end position="59"/>
    </location>
</feature>
<dbReference type="InterPro" id="IPR041657">
    <property type="entry name" value="HTH_17"/>
</dbReference>
<dbReference type="OrthoDB" id="3630783at2"/>
<dbReference type="RefSeq" id="WP_132977263.1">
    <property type="nucleotide sequence ID" value="NZ_SMAO01000005.1"/>
</dbReference>
<evidence type="ECO:0000313" key="3">
    <source>
        <dbReference type="Proteomes" id="UP000295717"/>
    </source>
</evidence>